<sequence length="121" mass="13163">MSLVAMPDRRPSPTNTLGTNNPFRRASPDSTSPVKRSPLPSASQERPMSRNPFLDPPAGTNSAPRSEQDAVTAKLADDIFVSVPQKTRCLVHLMHVVQGLESTGSLVRRRNPNTSQQQSMG</sequence>
<dbReference type="AlphaFoldDB" id="A0A6A6G3V7"/>
<feature type="compositionally biased region" description="Polar residues" evidence="1">
    <location>
        <begin position="112"/>
        <end position="121"/>
    </location>
</feature>
<feature type="compositionally biased region" description="Polar residues" evidence="1">
    <location>
        <begin position="12"/>
        <end position="46"/>
    </location>
</feature>
<dbReference type="EMBL" id="ML992512">
    <property type="protein sequence ID" value="KAF2220445.1"/>
    <property type="molecule type" value="Genomic_DNA"/>
</dbReference>
<dbReference type="OrthoDB" id="10458557at2759"/>
<feature type="region of interest" description="Disordered" evidence="1">
    <location>
        <begin position="1"/>
        <end position="70"/>
    </location>
</feature>
<keyword evidence="3" id="KW-1185">Reference proteome</keyword>
<name>A0A6A6G3V7_9PEZI</name>
<organism evidence="2 3">
    <name type="scientific">Elsinoe ampelina</name>
    <dbReference type="NCBI Taxonomy" id="302913"/>
    <lineage>
        <taxon>Eukaryota</taxon>
        <taxon>Fungi</taxon>
        <taxon>Dikarya</taxon>
        <taxon>Ascomycota</taxon>
        <taxon>Pezizomycotina</taxon>
        <taxon>Dothideomycetes</taxon>
        <taxon>Dothideomycetidae</taxon>
        <taxon>Myriangiales</taxon>
        <taxon>Elsinoaceae</taxon>
        <taxon>Elsinoe</taxon>
    </lineage>
</organism>
<evidence type="ECO:0000313" key="2">
    <source>
        <dbReference type="EMBL" id="KAF2220445.1"/>
    </source>
</evidence>
<reference evidence="3" key="1">
    <citation type="journal article" date="2020" name="Stud. Mycol.">
        <title>101 Dothideomycetes genomes: A test case for predicting lifestyles and emergence of pathogens.</title>
        <authorList>
            <person name="Haridas S."/>
            <person name="Albert R."/>
            <person name="Binder M."/>
            <person name="Bloem J."/>
            <person name="LaButti K."/>
            <person name="Salamov A."/>
            <person name="Andreopoulos B."/>
            <person name="Baker S."/>
            <person name="Barry K."/>
            <person name="Bills G."/>
            <person name="Bluhm B."/>
            <person name="Cannon C."/>
            <person name="Castanera R."/>
            <person name="Culley D."/>
            <person name="Daum C."/>
            <person name="Ezra D."/>
            <person name="Gonzalez J."/>
            <person name="Henrissat B."/>
            <person name="Kuo A."/>
            <person name="Liang C."/>
            <person name="Lipzen A."/>
            <person name="Lutzoni F."/>
            <person name="Magnuson J."/>
            <person name="Mondo S."/>
            <person name="Nolan M."/>
            <person name="Ohm R."/>
            <person name="Pangilinan J."/>
            <person name="Park H.-J."/>
            <person name="Ramirez L."/>
            <person name="Alfaro M."/>
            <person name="Sun H."/>
            <person name="Tritt A."/>
            <person name="Yoshinaga Y."/>
            <person name="Zwiers L.-H."/>
            <person name="Turgeon B."/>
            <person name="Goodwin S."/>
            <person name="Spatafora J."/>
            <person name="Crous P."/>
            <person name="Grigoriev I."/>
        </authorList>
    </citation>
    <scope>NUCLEOTIDE SEQUENCE [LARGE SCALE GENOMIC DNA]</scope>
    <source>
        <strain evidence="3">CECT 20119</strain>
    </source>
</reference>
<evidence type="ECO:0000256" key="1">
    <source>
        <dbReference type="SAM" id="MobiDB-lite"/>
    </source>
</evidence>
<accession>A0A6A6G3V7</accession>
<feature type="region of interest" description="Disordered" evidence="1">
    <location>
        <begin position="101"/>
        <end position="121"/>
    </location>
</feature>
<gene>
    <name evidence="2" type="ORF">BDZ85DRAFT_26894</name>
</gene>
<proteinExistence type="predicted"/>
<evidence type="ECO:0000313" key="3">
    <source>
        <dbReference type="Proteomes" id="UP000799538"/>
    </source>
</evidence>
<protein>
    <submittedName>
        <fullName evidence="2">Uncharacterized protein</fullName>
    </submittedName>
</protein>
<dbReference type="Proteomes" id="UP000799538">
    <property type="component" value="Unassembled WGS sequence"/>
</dbReference>